<keyword evidence="3" id="KW-1185">Reference proteome</keyword>
<dbReference type="PANTHER" id="PTHR12910:SF2">
    <property type="entry name" value="NADH DEHYDROGENASE [UBIQUINONE] 1 ALPHA SUBCOMPLEX SUBUNIT 12"/>
    <property type="match status" value="1"/>
</dbReference>
<dbReference type="PANTHER" id="PTHR12910">
    <property type="entry name" value="NADH-UBIQUINONE OXIDOREDUCTASE SUBUNIT B17.2"/>
    <property type="match status" value="1"/>
</dbReference>
<dbReference type="NCBIfam" id="NF006040">
    <property type="entry name" value="PRK08183.1"/>
    <property type="match status" value="1"/>
</dbReference>
<name>A0A248JTR6_9PROT</name>
<proteinExistence type="predicted"/>
<dbReference type="GO" id="GO:0006979">
    <property type="term" value="P:response to oxidative stress"/>
    <property type="evidence" value="ECO:0007669"/>
    <property type="project" value="TreeGrafter"/>
</dbReference>
<dbReference type="EMBL" id="CP022111">
    <property type="protein sequence ID" value="ASG22095.1"/>
    <property type="molecule type" value="Genomic_DNA"/>
</dbReference>
<dbReference type="KEGG" id="nao:Y958_14005"/>
<sequence>MTQRISILTWLSQLSIRLLISRRGELVGTDRFGNRYFREKKARPGMKVRRWVLFAGEPEASAVPAEWHGWLHYSMEQPLPENSAYHKPWVKPHEANQTGTVDAYRPPGHTYEGGHRAAATGDYEPWTPA</sequence>
<dbReference type="Pfam" id="PF05071">
    <property type="entry name" value="NDUFA12"/>
    <property type="match status" value="1"/>
</dbReference>
<gene>
    <name evidence="2" type="ORF">Y958_14005</name>
</gene>
<dbReference type="AlphaFoldDB" id="A0A248JTR6"/>
<evidence type="ECO:0000313" key="3">
    <source>
        <dbReference type="Proteomes" id="UP000197153"/>
    </source>
</evidence>
<dbReference type="Proteomes" id="UP000197153">
    <property type="component" value="Chromosome 2"/>
</dbReference>
<evidence type="ECO:0000313" key="2">
    <source>
        <dbReference type="EMBL" id="ASG22095.1"/>
    </source>
</evidence>
<evidence type="ECO:0000256" key="1">
    <source>
        <dbReference type="SAM" id="MobiDB-lite"/>
    </source>
</evidence>
<reference evidence="2 3" key="1">
    <citation type="submission" date="2017-06" db="EMBL/GenBank/DDBJ databases">
        <title>Complete genome sequence of Nitrospirillum amazonense strain CBAmC, an endophytic nitrogen-fixing and plant growth-promoting bacterium, isolated from sugarcane.</title>
        <authorList>
            <person name="Schwab S."/>
            <person name="dos Santos Teixeira K.R."/>
            <person name="Simoes Araujo J.L."/>
            <person name="Soares Vidal M."/>
            <person name="Borges de Freitas H.R."/>
            <person name="Rivello Crivelaro A.L."/>
            <person name="Bueno de Camargo Nunes A."/>
            <person name="dos Santos C.M."/>
            <person name="Palmeira da Silva Rosa D."/>
            <person name="da Silva Padilha D."/>
            <person name="da Silva E."/>
            <person name="Araujo Terra L."/>
            <person name="Soares Mendes V."/>
            <person name="Farinelli L."/>
            <person name="Magalhaes Cruz L."/>
            <person name="Baldani J.I."/>
        </authorList>
    </citation>
    <scope>NUCLEOTIDE SEQUENCE [LARGE SCALE GENOMIC DNA]</scope>
    <source>
        <strain evidence="2 3">CBAmC</strain>
    </source>
</reference>
<protein>
    <submittedName>
        <fullName evidence="2">NADH:ubiquinone oxidoreductase subunit NDUFA12</fullName>
    </submittedName>
</protein>
<keyword evidence="2" id="KW-0830">Ubiquinone</keyword>
<dbReference type="InterPro" id="IPR007763">
    <property type="entry name" value="NDUFA12"/>
</dbReference>
<organism evidence="2 3">
    <name type="scientific">Nitrospirillum viridazoti CBAmc</name>
    <dbReference type="NCBI Taxonomy" id="1441467"/>
    <lineage>
        <taxon>Bacteria</taxon>
        <taxon>Pseudomonadati</taxon>
        <taxon>Pseudomonadota</taxon>
        <taxon>Alphaproteobacteria</taxon>
        <taxon>Rhodospirillales</taxon>
        <taxon>Azospirillaceae</taxon>
        <taxon>Nitrospirillum</taxon>
        <taxon>Nitrospirillum viridazoti</taxon>
    </lineage>
</organism>
<accession>A0A248JTR6</accession>
<dbReference type="GO" id="GO:0045271">
    <property type="term" value="C:respiratory chain complex I"/>
    <property type="evidence" value="ECO:0007669"/>
    <property type="project" value="InterPro"/>
</dbReference>
<dbReference type="RefSeq" id="WP_004272057.1">
    <property type="nucleotide sequence ID" value="NZ_CP022111.1"/>
</dbReference>
<feature type="region of interest" description="Disordered" evidence="1">
    <location>
        <begin position="98"/>
        <end position="129"/>
    </location>
</feature>